<dbReference type="EMBL" id="CAEZXS010000106">
    <property type="protein sequence ID" value="CAB4701492.1"/>
    <property type="molecule type" value="Genomic_DNA"/>
</dbReference>
<reference evidence="2" key="1">
    <citation type="submission" date="2020-05" db="EMBL/GenBank/DDBJ databases">
        <authorList>
            <person name="Chiriac C."/>
            <person name="Salcher M."/>
            <person name="Ghai R."/>
            <person name="Kavagutti S V."/>
        </authorList>
    </citation>
    <scope>NUCLEOTIDE SEQUENCE</scope>
</reference>
<evidence type="ECO:0000256" key="1">
    <source>
        <dbReference type="SAM" id="MobiDB-lite"/>
    </source>
</evidence>
<organism evidence="2">
    <name type="scientific">freshwater metagenome</name>
    <dbReference type="NCBI Taxonomy" id="449393"/>
    <lineage>
        <taxon>unclassified sequences</taxon>
        <taxon>metagenomes</taxon>
        <taxon>ecological metagenomes</taxon>
    </lineage>
</organism>
<sequence length="243" mass="27039">MVLRSASAKTSASAGFHACCGDSPRPAPRPARRPACDFTNWRCGCPLQRQRLLVLGNRCRVLRSRGRTQSATSHLVALGRRTVLPVPARCAVSLMEARQTPRPACPIIASLCDQPDRWFLRTLYFAQLFRRDQHPNRNSFRIFLAIHPRLGICSRHPDRGVTRSPTSSGKATEGCHRCRPGSHHRSDVAASQLKSDPQHGRTFCSARHHARDLRRDLANPSPSGIRKGNRSAGACHLAWRPLL</sequence>
<accession>A0A6J6PSR2</accession>
<feature type="region of interest" description="Disordered" evidence="1">
    <location>
        <begin position="155"/>
        <end position="201"/>
    </location>
</feature>
<proteinExistence type="predicted"/>
<name>A0A6J6PSR2_9ZZZZ</name>
<gene>
    <name evidence="2" type="ORF">UFOPK2582_00963</name>
</gene>
<protein>
    <submittedName>
        <fullName evidence="2">Unannotated protein</fullName>
    </submittedName>
</protein>
<dbReference type="AlphaFoldDB" id="A0A6J6PSR2"/>
<evidence type="ECO:0000313" key="2">
    <source>
        <dbReference type="EMBL" id="CAB4701492.1"/>
    </source>
</evidence>